<feature type="active site" description="Proton acceptor" evidence="1">
    <location>
        <position position="191"/>
    </location>
</feature>
<dbReference type="InterPro" id="IPR000653">
    <property type="entry name" value="DegT/StrS_aminotransferase"/>
</dbReference>
<keyword evidence="5" id="KW-1185">Reference proteome</keyword>
<dbReference type="Pfam" id="PF01041">
    <property type="entry name" value="DegT_DnrJ_EryC1"/>
    <property type="match status" value="1"/>
</dbReference>
<accession>A0A1T5D642</accession>
<dbReference type="PANTHER" id="PTHR30244">
    <property type="entry name" value="TRANSAMINASE"/>
    <property type="match status" value="1"/>
</dbReference>
<dbReference type="Gene3D" id="3.40.640.10">
    <property type="entry name" value="Type I PLP-dependent aspartate aminotransferase-like (Major domain)"/>
    <property type="match status" value="1"/>
</dbReference>
<organism evidence="4 5">
    <name type="scientific">Acetoanaerobium noterae</name>
    <dbReference type="NCBI Taxonomy" id="745369"/>
    <lineage>
        <taxon>Bacteria</taxon>
        <taxon>Bacillati</taxon>
        <taxon>Bacillota</taxon>
        <taxon>Clostridia</taxon>
        <taxon>Peptostreptococcales</taxon>
        <taxon>Filifactoraceae</taxon>
        <taxon>Acetoanaerobium</taxon>
    </lineage>
</organism>
<sequence>MEFRDLKAQYNKYKTQIDLAILEVIQGANFIGGKQVTTLEQRLAEYVGVKHCVSCANGTEAMTLLMMAWDIKEGDAVFVPDFTFFSTGEVVSFRGATPIFVDVDRDTFNIDIIKLEKTIQKVIAEGKLTPTLIIPVDLFGLPANHIEIEKIAEIYDLKVLEDAAQGFGGSIHGKKACSFGNAATTSFFPAKPLGCYGDGGAIFTNDDELAKLLNSLKVHGKGEDKYDNVRIGVNSRLDSIQAAVLNVKLTAFIDHELEDVNRIYKLYNEKLKSIVETPFIPQGYVSSFAQYTIRLKNKEQRDNLQSYLKDKDIPSMIYYVKPMHKQRAFADYIYHEEDFKITNELCDTVLSLPMHPYLSENDINKIMEHILDFIEKN</sequence>
<gene>
    <name evidence="4" type="ORF">SAMN02745120_2588</name>
</gene>
<dbReference type="Gene3D" id="3.90.1150.10">
    <property type="entry name" value="Aspartate Aminotransferase, domain 1"/>
    <property type="match status" value="1"/>
</dbReference>
<name>A0A1T5D642_9FIRM</name>
<dbReference type="AlphaFoldDB" id="A0A1T5D642"/>
<evidence type="ECO:0000256" key="1">
    <source>
        <dbReference type="PIRSR" id="PIRSR000390-1"/>
    </source>
</evidence>
<dbReference type="Proteomes" id="UP000243406">
    <property type="component" value="Unassembled WGS sequence"/>
</dbReference>
<dbReference type="PIRSF" id="PIRSF000390">
    <property type="entry name" value="PLP_StrS"/>
    <property type="match status" value="1"/>
</dbReference>
<feature type="modified residue" description="N6-(pyridoxal phosphate)lysine" evidence="2">
    <location>
        <position position="191"/>
    </location>
</feature>
<keyword evidence="2 3" id="KW-0663">Pyridoxal phosphate</keyword>
<dbReference type="InterPro" id="IPR015422">
    <property type="entry name" value="PyrdxlP-dep_Trfase_small"/>
</dbReference>
<protein>
    <submittedName>
        <fullName evidence="4">dTDP-4-amino-4,6-dideoxygalactose transaminase</fullName>
    </submittedName>
</protein>
<dbReference type="PANTHER" id="PTHR30244:SF42">
    <property type="entry name" value="UDP-2-ACETAMIDO-2-DEOXY-3-OXO-D-GLUCURONATE AMINOTRANSFERASE"/>
    <property type="match status" value="1"/>
</dbReference>
<dbReference type="GO" id="GO:0008483">
    <property type="term" value="F:transaminase activity"/>
    <property type="evidence" value="ECO:0007669"/>
    <property type="project" value="TreeGrafter"/>
</dbReference>
<evidence type="ECO:0000313" key="4">
    <source>
        <dbReference type="EMBL" id="SKB67248.1"/>
    </source>
</evidence>
<dbReference type="GO" id="GO:0000271">
    <property type="term" value="P:polysaccharide biosynthetic process"/>
    <property type="evidence" value="ECO:0007669"/>
    <property type="project" value="TreeGrafter"/>
</dbReference>
<dbReference type="OrthoDB" id="9810913at2"/>
<evidence type="ECO:0000256" key="2">
    <source>
        <dbReference type="PIRSR" id="PIRSR000390-2"/>
    </source>
</evidence>
<dbReference type="GO" id="GO:0030170">
    <property type="term" value="F:pyridoxal phosphate binding"/>
    <property type="evidence" value="ECO:0007669"/>
    <property type="project" value="TreeGrafter"/>
</dbReference>
<evidence type="ECO:0000313" key="5">
    <source>
        <dbReference type="Proteomes" id="UP000243406"/>
    </source>
</evidence>
<comment type="similarity">
    <text evidence="3">Belongs to the DegT/DnrJ/EryC1 family.</text>
</comment>
<dbReference type="InterPro" id="IPR015421">
    <property type="entry name" value="PyrdxlP-dep_Trfase_major"/>
</dbReference>
<dbReference type="InterPro" id="IPR015424">
    <property type="entry name" value="PyrdxlP-dep_Trfase"/>
</dbReference>
<evidence type="ECO:0000256" key="3">
    <source>
        <dbReference type="RuleBase" id="RU004508"/>
    </source>
</evidence>
<dbReference type="CDD" id="cd00616">
    <property type="entry name" value="AHBA_syn"/>
    <property type="match status" value="1"/>
</dbReference>
<dbReference type="SUPFAM" id="SSF53383">
    <property type="entry name" value="PLP-dependent transferases"/>
    <property type="match status" value="1"/>
</dbReference>
<proteinExistence type="inferred from homology"/>
<reference evidence="5" key="1">
    <citation type="submission" date="2017-02" db="EMBL/GenBank/DDBJ databases">
        <authorList>
            <person name="Varghese N."/>
            <person name="Submissions S."/>
        </authorList>
    </citation>
    <scope>NUCLEOTIDE SEQUENCE [LARGE SCALE GENOMIC DNA]</scope>
    <source>
        <strain evidence="5">ATCC 35199</strain>
    </source>
</reference>
<dbReference type="RefSeq" id="WP_079590342.1">
    <property type="nucleotide sequence ID" value="NZ_FUYN01000007.1"/>
</dbReference>
<dbReference type="EMBL" id="FUYN01000007">
    <property type="protein sequence ID" value="SKB67248.1"/>
    <property type="molecule type" value="Genomic_DNA"/>
</dbReference>